<dbReference type="Gene3D" id="3.50.50.60">
    <property type="entry name" value="FAD/NAD(P)-binding domain"/>
    <property type="match status" value="1"/>
</dbReference>
<dbReference type="InterPro" id="IPR006076">
    <property type="entry name" value="FAD-dep_OxRdtase"/>
</dbReference>
<evidence type="ECO:0000259" key="2">
    <source>
        <dbReference type="Pfam" id="PF01266"/>
    </source>
</evidence>
<organism evidence="3 4">
    <name type="scientific">Peteryoungia algae</name>
    <dbReference type="NCBI Taxonomy" id="2919917"/>
    <lineage>
        <taxon>Bacteria</taxon>
        <taxon>Pseudomonadati</taxon>
        <taxon>Pseudomonadota</taxon>
        <taxon>Alphaproteobacteria</taxon>
        <taxon>Hyphomicrobiales</taxon>
        <taxon>Rhizobiaceae</taxon>
        <taxon>Peteryoungia</taxon>
    </lineage>
</organism>
<keyword evidence="1" id="KW-0560">Oxidoreductase</keyword>
<feature type="domain" description="FAD dependent oxidoreductase" evidence="2">
    <location>
        <begin position="28"/>
        <end position="378"/>
    </location>
</feature>
<gene>
    <name evidence="3" type="ORF">MKJ03_08385</name>
</gene>
<name>A0ABT0CYT2_9HYPH</name>
<dbReference type="Proteomes" id="UP001522662">
    <property type="component" value="Unassembled WGS sequence"/>
</dbReference>
<dbReference type="PANTHER" id="PTHR13847:SF281">
    <property type="entry name" value="FAD DEPENDENT OXIDOREDUCTASE DOMAIN-CONTAINING PROTEIN"/>
    <property type="match status" value="1"/>
</dbReference>
<evidence type="ECO:0000313" key="4">
    <source>
        <dbReference type="Proteomes" id="UP001522662"/>
    </source>
</evidence>
<evidence type="ECO:0000313" key="3">
    <source>
        <dbReference type="EMBL" id="MCJ8238343.1"/>
    </source>
</evidence>
<protein>
    <submittedName>
        <fullName evidence="3">FAD-binding oxidoreductase</fullName>
    </submittedName>
</protein>
<keyword evidence="3" id="KW-0614">Plasmid</keyword>
<evidence type="ECO:0000256" key="1">
    <source>
        <dbReference type="ARBA" id="ARBA00023002"/>
    </source>
</evidence>
<proteinExistence type="predicted"/>
<sequence>MQPSLSVSPVWRRPVSPIACRFAEGTVDLVVVGAGYQGLSTALHAARAGLSVQVIEAGDIGTGASGVNGGQVIPGLKQDPELLITLFGDEDGKQLTRFAARTADVVFDLIARERLDVEHMRCGWIQAAHTEAALQAAMQRNRQWRAQGADVALLNQAEIALLIGSEGYRGGFLDRRAGVVNPLALVHELARIATEAGADLATRDPVTSLVRDGTSWRVGTRSGRSLRARKVLLATNAYSGLLSPKLARSLVWLHSFQIATEPLPPEFDTILPGRHAVSDSRRILVYYRRSPDGRLVLGGRGSMRPPRTAEDWVHLERALLRLYPMLSNVAISHRWFGRVAMTPDHLPHLHEPEPGLLMVAGCQGRGIGLMVSLGEPIAHYVATGDPGMLPLPISPLHGIPLNRFRRIGIAAHVAWYRLLDGLER</sequence>
<dbReference type="EMBL" id="JALAYX010000002">
    <property type="protein sequence ID" value="MCJ8238343.1"/>
    <property type="molecule type" value="Genomic_DNA"/>
</dbReference>
<dbReference type="PANTHER" id="PTHR13847">
    <property type="entry name" value="SARCOSINE DEHYDROGENASE-RELATED"/>
    <property type="match status" value="1"/>
</dbReference>
<geneLocation type="plasmid" evidence="3">
    <name>unnamed</name>
</geneLocation>
<dbReference type="InterPro" id="IPR036188">
    <property type="entry name" value="FAD/NAD-bd_sf"/>
</dbReference>
<dbReference type="Pfam" id="PF01266">
    <property type="entry name" value="DAO"/>
    <property type="match status" value="1"/>
</dbReference>
<keyword evidence="4" id="KW-1185">Reference proteome</keyword>
<dbReference type="PRINTS" id="PR00411">
    <property type="entry name" value="PNDRDTASEI"/>
</dbReference>
<reference evidence="3 4" key="1">
    <citation type="submission" date="2022-03" db="EMBL/GenBank/DDBJ databases">
        <title>Rhizobium SSM4.3 sp. nov., isolated from Sediment (Gouqi Island).</title>
        <authorList>
            <person name="Chen G."/>
        </authorList>
    </citation>
    <scope>NUCLEOTIDE SEQUENCE [LARGE SCALE GENOMIC DNA]</scope>
    <source>
        <strain evidence="3 4">SSM4.3</strain>
        <plasmid evidence="3">unnamed</plasmid>
    </source>
</reference>
<comment type="caution">
    <text evidence="3">The sequence shown here is derived from an EMBL/GenBank/DDBJ whole genome shotgun (WGS) entry which is preliminary data.</text>
</comment>
<dbReference type="SUPFAM" id="SSF51905">
    <property type="entry name" value="FAD/NAD(P)-binding domain"/>
    <property type="match status" value="1"/>
</dbReference>
<accession>A0ABT0CYT2</accession>
<dbReference type="RefSeq" id="WP_245136210.1">
    <property type="nucleotide sequence ID" value="NZ_CP128477.1"/>
</dbReference>
<dbReference type="Gene3D" id="3.30.9.10">
    <property type="entry name" value="D-Amino Acid Oxidase, subunit A, domain 2"/>
    <property type="match status" value="1"/>
</dbReference>